<keyword evidence="3" id="KW-1185">Reference proteome</keyword>
<reference evidence="1" key="2">
    <citation type="submission" date="2017-06" db="EMBL/GenBank/DDBJ databases">
        <title>WGS assembly of Brachypodium distachyon.</title>
        <authorList>
            <consortium name="The International Brachypodium Initiative"/>
            <person name="Lucas S."/>
            <person name="Harmon-Smith M."/>
            <person name="Lail K."/>
            <person name="Tice H."/>
            <person name="Grimwood J."/>
            <person name="Bruce D."/>
            <person name="Barry K."/>
            <person name="Shu S."/>
            <person name="Lindquist E."/>
            <person name="Wang M."/>
            <person name="Pitluck S."/>
            <person name="Vogel J.P."/>
            <person name="Garvin D.F."/>
            <person name="Mockler T.C."/>
            <person name="Schmutz J."/>
            <person name="Rokhsar D."/>
            <person name="Bevan M.W."/>
        </authorList>
    </citation>
    <scope>NUCLEOTIDE SEQUENCE</scope>
    <source>
        <strain evidence="1">Bd21</strain>
    </source>
</reference>
<dbReference type="EMBL" id="CM000880">
    <property type="protein sequence ID" value="PNT74992.1"/>
    <property type="molecule type" value="Genomic_DNA"/>
</dbReference>
<dbReference type="EnsemblPlants" id="PNT74992">
    <property type="protein sequence ID" value="PNT74992"/>
    <property type="gene ID" value="BRADI_1g26015v3"/>
</dbReference>
<reference evidence="1 2" key="1">
    <citation type="journal article" date="2010" name="Nature">
        <title>Genome sequencing and analysis of the model grass Brachypodium distachyon.</title>
        <authorList>
            <consortium name="International Brachypodium Initiative"/>
        </authorList>
    </citation>
    <scope>NUCLEOTIDE SEQUENCE [LARGE SCALE GENOMIC DNA]</scope>
    <source>
        <strain evidence="1 2">Bd21</strain>
    </source>
</reference>
<organism evidence="1">
    <name type="scientific">Brachypodium distachyon</name>
    <name type="common">Purple false brome</name>
    <name type="synonym">Trachynia distachya</name>
    <dbReference type="NCBI Taxonomy" id="15368"/>
    <lineage>
        <taxon>Eukaryota</taxon>
        <taxon>Viridiplantae</taxon>
        <taxon>Streptophyta</taxon>
        <taxon>Embryophyta</taxon>
        <taxon>Tracheophyta</taxon>
        <taxon>Spermatophyta</taxon>
        <taxon>Magnoliopsida</taxon>
        <taxon>Liliopsida</taxon>
        <taxon>Poales</taxon>
        <taxon>Poaceae</taxon>
        <taxon>BOP clade</taxon>
        <taxon>Pooideae</taxon>
        <taxon>Stipodae</taxon>
        <taxon>Brachypodieae</taxon>
        <taxon>Brachypodium</taxon>
    </lineage>
</organism>
<dbReference type="Proteomes" id="UP000008810">
    <property type="component" value="Chromosome 1"/>
</dbReference>
<proteinExistence type="predicted"/>
<dbReference type="AlphaFoldDB" id="A0A2K2DL36"/>
<evidence type="ECO:0000313" key="1">
    <source>
        <dbReference type="EMBL" id="PNT74992.1"/>
    </source>
</evidence>
<protein>
    <submittedName>
        <fullName evidence="1 2">Uncharacterized protein</fullName>
    </submittedName>
</protein>
<evidence type="ECO:0000313" key="2">
    <source>
        <dbReference type="EnsemblPlants" id="PNT74992"/>
    </source>
</evidence>
<gene>
    <name evidence="1" type="ORF">BRADI_1g26015v3</name>
</gene>
<dbReference type="InParanoid" id="A0A2K2DL36"/>
<sequence length="97" mass="10938">MRLGQFRPHRGVSAARSSRIRLSGSGMVIQPSSSSSSLGRWFVSQITVADVFCLRPAAMSTTVFWLQRGLEVQRQHGTSLTARQWRVQEEDNDVYVQ</sequence>
<accession>A0A2K2DL36</accession>
<evidence type="ECO:0000313" key="3">
    <source>
        <dbReference type="Proteomes" id="UP000008810"/>
    </source>
</evidence>
<name>A0A2K2DL36_BRADI</name>
<dbReference type="Gramene" id="PNT74992">
    <property type="protein sequence ID" value="PNT74992"/>
    <property type="gene ID" value="BRADI_1g26015v3"/>
</dbReference>
<reference evidence="2" key="3">
    <citation type="submission" date="2018-08" db="UniProtKB">
        <authorList>
            <consortium name="EnsemblPlants"/>
        </authorList>
    </citation>
    <scope>IDENTIFICATION</scope>
    <source>
        <strain evidence="2">cv. Bd21</strain>
    </source>
</reference>